<accession>A0A1X0Y8U4</accession>
<comment type="caution">
    <text evidence="9">The sequence shown here is derived from an EMBL/GenBank/DDBJ whole genome shotgun (WGS) entry which is preliminary data.</text>
</comment>
<dbReference type="InterPro" id="IPR051673">
    <property type="entry name" value="SSDNA_exonuclease_RecJ"/>
</dbReference>
<evidence type="ECO:0000256" key="4">
    <source>
        <dbReference type="ARBA" id="ARBA00022801"/>
    </source>
</evidence>
<dbReference type="GO" id="GO:0006310">
    <property type="term" value="P:DNA recombination"/>
    <property type="evidence" value="ECO:0007669"/>
    <property type="project" value="InterPro"/>
</dbReference>
<dbReference type="STRING" id="1969733.B5V00_05630"/>
<dbReference type="Proteomes" id="UP000193136">
    <property type="component" value="Unassembled WGS sequence"/>
</dbReference>
<feature type="domain" description="RecJ OB" evidence="8">
    <location>
        <begin position="464"/>
        <end position="566"/>
    </location>
</feature>
<keyword evidence="4" id="KW-0378">Hydrolase</keyword>
<dbReference type="Pfam" id="PF17768">
    <property type="entry name" value="RecJ_OB"/>
    <property type="match status" value="1"/>
</dbReference>
<feature type="domain" description="DDH" evidence="6">
    <location>
        <begin position="85"/>
        <end position="241"/>
    </location>
</feature>
<dbReference type="Gene3D" id="3.90.1640.30">
    <property type="match status" value="1"/>
</dbReference>
<comment type="similarity">
    <text evidence="1">Belongs to the RecJ family.</text>
</comment>
<keyword evidence="5 9" id="KW-0269">Exonuclease</keyword>
<proteinExistence type="inferred from homology"/>
<feature type="domain" description="DHHA1" evidence="7">
    <location>
        <begin position="360"/>
        <end position="449"/>
    </location>
</feature>
<dbReference type="PANTHER" id="PTHR30255:SF2">
    <property type="entry name" value="SINGLE-STRANDED-DNA-SPECIFIC EXONUCLEASE RECJ"/>
    <property type="match status" value="1"/>
</dbReference>
<sequence length="576" mass="62961">MKPIDSRRWSLRRECDRERVEILVRELGVSFWAARVLAARSIETPEEGRLFLQARLSNLPDPFLLKGVGAAVERLVMAIEQQQLISVHGDYDVDGITGTALLTQTLQLFGGRVEYHIPLRLKDGYGLSAEALRSAAGNDARVVVSVDCGISAHAEADLAADLGLDLIITDHHQPPDSLPSALALVNPHQPGCSFPDRNLCGVGVAFMLLVALRKALRERGWFAQRSEPDLRQQLDLVALGTVADLVPLTGLNRTLVRSGLQRLDQGPRPGIRALKEVAGVREVSAGAVGFRLAPRLNAAGRLEDAALGVELLLTDDADRARELAEQLDGFNRQRQQIEKDTFADAVAQLEDAEERFSIVLADPAWHSGVIGIVASRLVERYGRPTLLVALDEDSGKGSGRSVRGFHLYRGLQGCADDLLGFGGHEYAAGFSIAADRLDAFSERFEARVRDILTMEDLMPTLLYEGEIGLDELGPELVAELESLAPFGMGNPEPVLLARNVDLHRVETIGDGSHLRCVARQGGYSCNCIAFRMAERIEEFSGPCDLLFTPGINEWKGRRSVQLRLRDLRPATSQAEA</sequence>
<dbReference type="Pfam" id="PF01368">
    <property type="entry name" value="DHH"/>
    <property type="match status" value="1"/>
</dbReference>
<keyword evidence="3" id="KW-0540">Nuclease</keyword>
<protein>
    <recommendedName>
        <fullName evidence="2">Single-stranded-DNA-specific exonuclease RecJ</fullName>
    </recommendedName>
</protein>
<reference evidence="9 10" key="1">
    <citation type="submission" date="2017-03" db="EMBL/GenBank/DDBJ databases">
        <title>Genome sequence of Geothermobacter sp. EPR-M, Deep-Sea Iron Reducer.</title>
        <authorList>
            <person name="Tully B."/>
            <person name="Savalia P."/>
            <person name="Abuyen K."/>
            <person name="Baughan C."/>
            <person name="Romero E."/>
            <person name="Ronkowski C."/>
            <person name="Torres B."/>
            <person name="Tremblay J."/>
            <person name="Trujillo A."/>
            <person name="Tyler M."/>
            <person name="Perez-Rodriguez I."/>
            <person name="Amend J."/>
        </authorList>
    </citation>
    <scope>NUCLEOTIDE SEQUENCE [LARGE SCALE GENOMIC DNA]</scope>
    <source>
        <strain evidence="9 10">EPR-M</strain>
    </source>
</reference>
<organism evidence="9 10">
    <name type="scientific">Geothermobacter hydrogeniphilus</name>
    <dbReference type="NCBI Taxonomy" id="1969733"/>
    <lineage>
        <taxon>Bacteria</taxon>
        <taxon>Pseudomonadati</taxon>
        <taxon>Thermodesulfobacteriota</taxon>
        <taxon>Desulfuromonadia</taxon>
        <taxon>Desulfuromonadales</taxon>
        <taxon>Geothermobacteraceae</taxon>
        <taxon>Geothermobacter</taxon>
    </lineage>
</organism>
<dbReference type="OrthoDB" id="9809852at2"/>
<dbReference type="InterPro" id="IPR001667">
    <property type="entry name" value="DDH_dom"/>
</dbReference>
<evidence type="ECO:0000259" key="7">
    <source>
        <dbReference type="Pfam" id="PF02272"/>
    </source>
</evidence>
<evidence type="ECO:0000256" key="1">
    <source>
        <dbReference type="ARBA" id="ARBA00005915"/>
    </source>
</evidence>
<dbReference type="GO" id="GO:0006281">
    <property type="term" value="P:DNA repair"/>
    <property type="evidence" value="ECO:0007669"/>
    <property type="project" value="InterPro"/>
</dbReference>
<dbReference type="EMBL" id="NAAD01000005">
    <property type="protein sequence ID" value="ORJ61519.1"/>
    <property type="molecule type" value="Genomic_DNA"/>
</dbReference>
<gene>
    <name evidence="9" type="ORF">B5V00_05630</name>
</gene>
<dbReference type="Gene3D" id="3.10.310.30">
    <property type="match status" value="1"/>
</dbReference>
<dbReference type="InterPro" id="IPR038763">
    <property type="entry name" value="DHH_sf"/>
</dbReference>
<keyword evidence="10" id="KW-1185">Reference proteome</keyword>
<dbReference type="PANTHER" id="PTHR30255">
    <property type="entry name" value="SINGLE-STRANDED-DNA-SPECIFIC EXONUCLEASE RECJ"/>
    <property type="match status" value="1"/>
</dbReference>
<evidence type="ECO:0000256" key="3">
    <source>
        <dbReference type="ARBA" id="ARBA00022722"/>
    </source>
</evidence>
<evidence type="ECO:0000256" key="2">
    <source>
        <dbReference type="ARBA" id="ARBA00019841"/>
    </source>
</evidence>
<dbReference type="RefSeq" id="WP_085009793.1">
    <property type="nucleotide sequence ID" value="NZ_NAAD01000005.1"/>
</dbReference>
<dbReference type="GO" id="GO:0003676">
    <property type="term" value="F:nucleic acid binding"/>
    <property type="evidence" value="ECO:0007669"/>
    <property type="project" value="InterPro"/>
</dbReference>
<evidence type="ECO:0000313" key="9">
    <source>
        <dbReference type="EMBL" id="ORJ61519.1"/>
    </source>
</evidence>
<evidence type="ECO:0000313" key="10">
    <source>
        <dbReference type="Proteomes" id="UP000193136"/>
    </source>
</evidence>
<dbReference type="Pfam" id="PF02272">
    <property type="entry name" value="DHHA1"/>
    <property type="match status" value="1"/>
</dbReference>
<evidence type="ECO:0000259" key="6">
    <source>
        <dbReference type="Pfam" id="PF01368"/>
    </source>
</evidence>
<dbReference type="SUPFAM" id="SSF64182">
    <property type="entry name" value="DHH phosphoesterases"/>
    <property type="match status" value="1"/>
</dbReference>
<evidence type="ECO:0000256" key="5">
    <source>
        <dbReference type="ARBA" id="ARBA00022839"/>
    </source>
</evidence>
<evidence type="ECO:0000259" key="8">
    <source>
        <dbReference type="Pfam" id="PF17768"/>
    </source>
</evidence>
<dbReference type="InterPro" id="IPR041122">
    <property type="entry name" value="RecJ_OB"/>
</dbReference>
<dbReference type="NCBIfam" id="TIGR00644">
    <property type="entry name" value="recJ"/>
    <property type="match status" value="1"/>
</dbReference>
<dbReference type="GO" id="GO:0008409">
    <property type="term" value="F:5'-3' exonuclease activity"/>
    <property type="evidence" value="ECO:0007669"/>
    <property type="project" value="InterPro"/>
</dbReference>
<dbReference type="AlphaFoldDB" id="A0A1X0Y8U4"/>
<dbReference type="InterPro" id="IPR003156">
    <property type="entry name" value="DHHA1_dom"/>
</dbReference>
<dbReference type="InterPro" id="IPR004610">
    <property type="entry name" value="RecJ"/>
</dbReference>
<name>A0A1X0Y8U4_9BACT</name>